<dbReference type="RefSeq" id="WP_188432944.1">
    <property type="nucleotide sequence ID" value="NZ_BMEX01000010.1"/>
</dbReference>
<dbReference type="EC" id="1.3.1.76" evidence="2"/>
<keyword evidence="5" id="KW-0627">Porphyrin biosynthesis</keyword>
<accession>A0ABQ1GWZ2</accession>
<dbReference type="InterPro" id="IPR028161">
    <property type="entry name" value="Met8-like"/>
</dbReference>
<dbReference type="PANTHER" id="PTHR35330">
    <property type="entry name" value="SIROHEME BIOSYNTHESIS PROTEIN MET8"/>
    <property type="match status" value="1"/>
</dbReference>
<dbReference type="Proteomes" id="UP000617979">
    <property type="component" value="Unassembled WGS sequence"/>
</dbReference>
<comment type="catalytic activity">
    <reaction evidence="6">
        <text>precorrin-2 + NAD(+) = sirohydrochlorin + NADH + 2 H(+)</text>
        <dbReference type="Rhea" id="RHEA:15613"/>
        <dbReference type="ChEBI" id="CHEBI:15378"/>
        <dbReference type="ChEBI" id="CHEBI:57540"/>
        <dbReference type="ChEBI" id="CHEBI:57945"/>
        <dbReference type="ChEBI" id="CHEBI:58351"/>
        <dbReference type="ChEBI" id="CHEBI:58827"/>
        <dbReference type="EC" id="1.3.1.76"/>
    </reaction>
</comment>
<evidence type="ECO:0000313" key="9">
    <source>
        <dbReference type="EMBL" id="GGA51647.1"/>
    </source>
</evidence>
<keyword evidence="10" id="KW-1185">Reference proteome</keyword>
<comment type="caution">
    <text evidence="9">The sequence shown here is derived from an EMBL/GenBank/DDBJ whole genome shotgun (WGS) entry which is preliminary data.</text>
</comment>
<evidence type="ECO:0000256" key="6">
    <source>
        <dbReference type="ARBA" id="ARBA00047561"/>
    </source>
</evidence>
<dbReference type="InterPro" id="IPR042518">
    <property type="entry name" value="SirC_C"/>
</dbReference>
<keyword evidence="4" id="KW-0520">NAD</keyword>
<evidence type="ECO:0000256" key="1">
    <source>
        <dbReference type="ARBA" id="ARBA00005010"/>
    </source>
</evidence>
<evidence type="ECO:0000313" key="10">
    <source>
        <dbReference type="Proteomes" id="UP000617979"/>
    </source>
</evidence>
<dbReference type="InterPro" id="IPR028281">
    <property type="entry name" value="Sirohaem_synthase_central"/>
</dbReference>
<keyword evidence="3" id="KW-0560">Oxidoreductase</keyword>
<feature type="domain" description="Siroheme synthase central" evidence="8">
    <location>
        <begin position="118"/>
        <end position="141"/>
    </location>
</feature>
<evidence type="ECO:0000256" key="7">
    <source>
        <dbReference type="SAM" id="MobiDB-lite"/>
    </source>
</evidence>
<dbReference type="PANTHER" id="PTHR35330:SF1">
    <property type="entry name" value="SIROHEME BIOSYNTHESIS PROTEIN MET8"/>
    <property type="match status" value="1"/>
</dbReference>
<evidence type="ECO:0000259" key="8">
    <source>
        <dbReference type="Pfam" id="PF14824"/>
    </source>
</evidence>
<evidence type="ECO:0000256" key="3">
    <source>
        <dbReference type="ARBA" id="ARBA00023002"/>
    </source>
</evidence>
<dbReference type="InterPro" id="IPR036291">
    <property type="entry name" value="NAD(P)-bd_dom_sf"/>
</dbReference>
<evidence type="ECO:0000256" key="5">
    <source>
        <dbReference type="ARBA" id="ARBA00023244"/>
    </source>
</evidence>
<evidence type="ECO:0000256" key="4">
    <source>
        <dbReference type="ARBA" id="ARBA00023027"/>
    </source>
</evidence>
<dbReference type="Pfam" id="PF13241">
    <property type="entry name" value="NAD_binding_7"/>
    <property type="match status" value="1"/>
</dbReference>
<dbReference type="Gene3D" id="1.10.8.610">
    <property type="entry name" value="SirC, precorrin-2 dehydrogenase, C-terminal helical domain-like"/>
    <property type="match status" value="1"/>
</dbReference>
<dbReference type="SUPFAM" id="SSF51735">
    <property type="entry name" value="NAD(P)-binding Rossmann-fold domains"/>
    <property type="match status" value="1"/>
</dbReference>
<dbReference type="EMBL" id="BMEX01000010">
    <property type="protein sequence ID" value="GGA51647.1"/>
    <property type="molecule type" value="Genomic_DNA"/>
</dbReference>
<sequence length="187" mass="21062">MHWVPIMVDFHDRSAVVFGAGRVATRRIHWLLDAGARVTVVAPVASESVRQWADKGVLTWKQRTFEPEDLDEAQIVVAATDSSEINGSVGDRSHSGQWVNVVDRSERGNFQVPARLTRGRLTLAVSTGGASPVLAVKIRDALSECFDDTWEKRLEKKFRERREIKESDVDSKEKQERLKRLATDVPL</sequence>
<evidence type="ECO:0000256" key="2">
    <source>
        <dbReference type="ARBA" id="ARBA00012400"/>
    </source>
</evidence>
<dbReference type="SUPFAM" id="SSF75615">
    <property type="entry name" value="Siroheme synthase middle domains-like"/>
    <property type="match status" value="1"/>
</dbReference>
<name>A0ABQ1GWZ2_9BACL</name>
<gene>
    <name evidence="9" type="ORF">GCM10007416_25980</name>
</gene>
<comment type="pathway">
    <text evidence="1">Porphyrin-containing compound metabolism; siroheme biosynthesis; sirohydrochlorin from precorrin-2: step 1/1.</text>
</comment>
<dbReference type="InterPro" id="IPR006367">
    <property type="entry name" value="Sirohaem_synthase_N"/>
</dbReference>
<feature type="region of interest" description="Disordered" evidence="7">
    <location>
        <begin position="164"/>
        <end position="187"/>
    </location>
</feature>
<reference evidence="10" key="1">
    <citation type="journal article" date="2019" name="Int. J. Syst. Evol. Microbiol.">
        <title>The Global Catalogue of Microorganisms (GCM) 10K type strain sequencing project: providing services to taxonomists for standard genome sequencing and annotation.</title>
        <authorList>
            <consortium name="The Broad Institute Genomics Platform"/>
            <consortium name="The Broad Institute Genome Sequencing Center for Infectious Disease"/>
            <person name="Wu L."/>
            <person name="Ma J."/>
        </authorList>
    </citation>
    <scope>NUCLEOTIDE SEQUENCE [LARGE SCALE GENOMIC DNA]</scope>
    <source>
        <strain evidence="10">CGMCC 1.12404</strain>
    </source>
</reference>
<dbReference type="Gene3D" id="3.40.50.720">
    <property type="entry name" value="NAD(P)-binding Rossmann-like Domain"/>
    <property type="match status" value="1"/>
</dbReference>
<protein>
    <recommendedName>
        <fullName evidence="2">precorrin-2 dehydrogenase</fullName>
        <ecNumber evidence="2">1.3.1.76</ecNumber>
    </recommendedName>
</protein>
<dbReference type="NCBIfam" id="TIGR01470">
    <property type="entry name" value="cysG_Nterm"/>
    <property type="match status" value="1"/>
</dbReference>
<organism evidence="9 10">
    <name type="scientific">Kroppenstedtia guangzhouensis</name>
    <dbReference type="NCBI Taxonomy" id="1274356"/>
    <lineage>
        <taxon>Bacteria</taxon>
        <taxon>Bacillati</taxon>
        <taxon>Bacillota</taxon>
        <taxon>Bacilli</taxon>
        <taxon>Bacillales</taxon>
        <taxon>Thermoactinomycetaceae</taxon>
        <taxon>Kroppenstedtia</taxon>
    </lineage>
</organism>
<proteinExistence type="predicted"/>
<dbReference type="Pfam" id="PF14824">
    <property type="entry name" value="Sirohm_synth_M"/>
    <property type="match status" value="1"/>
</dbReference>